<dbReference type="PANTHER" id="PTHR22901">
    <property type="entry name" value="SIALATE O-ACETYLESTERASE"/>
    <property type="match status" value="1"/>
</dbReference>
<dbReference type="Pfam" id="PF03629">
    <property type="entry name" value="SASA"/>
    <property type="match status" value="2"/>
</dbReference>
<dbReference type="InterPro" id="IPR008979">
    <property type="entry name" value="Galactose-bd-like_sf"/>
</dbReference>
<dbReference type="AlphaFoldDB" id="A0A5J4S9G6"/>
<protein>
    <recommendedName>
        <fullName evidence="2">Sialate O-acetylesterase domain-containing protein</fullName>
    </recommendedName>
</protein>
<evidence type="ECO:0000313" key="3">
    <source>
        <dbReference type="EMBL" id="KAA6342687.1"/>
    </source>
</evidence>
<gene>
    <name evidence="3" type="ORF">EZS27_009589</name>
</gene>
<name>A0A5J4S9G6_9ZZZZ</name>
<comment type="caution">
    <text evidence="3">The sequence shown here is derived from an EMBL/GenBank/DDBJ whole genome shotgun (WGS) entry which is preliminary data.</text>
</comment>
<dbReference type="Gene3D" id="2.60.40.10">
    <property type="entry name" value="Immunoglobulins"/>
    <property type="match status" value="1"/>
</dbReference>
<keyword evidence="1" id="KW-0378">Hydrolase</keyword>
<dbReference type="GO" id="GO:0001681">
    <property type="term" value="F:sialate O-acetylesterase activity"/>
    <property type="evidence" value="ECO:0007669"/>
    <property type="project" value="InterPro"/>
</dbReference>
<dbReference type="InterPro" id="IPR036514">
    <property type="entry name" value="SGNH_hydro_sf"/>
</dbReference>
<sequence>MKNRSLKVIVLVALVAMCNLSVFAQVTLSALFSDNMVLQQQSEVPVWGKASPDQKVIVKSSWDGEEYQVTADLSGKWSVKLKTPSFGGPYEVIITSKKNTIKLRNILIGEVWVCSGQSNMEMPVAGWGQVDNYEQEIASADYPQIRLLTIEKAISFSPLNDLCEDQKGWTICSPSTIGEFSATAYFFGRNLHENLNVPIGLIHTSWGGTPAEAWMSSEALETVPEFKEFVKSIKNLSVDDAVLRYQNEYARWQANAFLADEGFNDNVPVWAAPTFNVDDWKEMKLPGILTENSLNNFDGVVWFRKTVTIPKGWQGRELTLKLAAIDDCDITYFNGVQIGTTEGHYKQRVYKIPARLVKQGNAVITVRLTDTGGEGGFRGNAEDMCLVQSSDKNALPISLADTWKFKSSLDFKKFPNAPVSIVDDARVPSVLFNAMLKPLTPFAIRGITWYQGEANSSRPEQYKTLLPLLILDWRKQWGQNLPFYYAQLANFNASSNEYWPELREAQAEALRLDNTGMAVTIDIGNPYDIHPKNKQDVGLRLALLARHNTYNEKVAFSGPVYQSYKIEENQIRIRFRHTNGGLVSKGDSQLKGFVIAGPDKKFYQATAIIDGNDVLVSAPEVQYPLNVRYAWENSPVCNLYNSADLPASPFRTDNWTRLKP</sequence>
<organism evidence="3">
    <name type="scientific">termite gut metagenome</name>
    <dbReference type="NCBI Taxonomy" id="433724"/>
    <lineage>
        <taxon>unclassified sequences</taxon>
        <taxon>metagenomes</taxon>
        <taxon>organismal metagenomes</taxon>
    </lineage>
</organism>
<dbReference type="InterPro" id="IPR039329">
    <property type="entry name" value="SIAE"/>
</dbReference>
<dbReference type="InterPro" id="IPR005181">
    <property type="entry name" value="SASA"/>
</dbReference>
<dbReference type="GO" id="GO:0005975">
    <property type="term" value="P:carbohydrate metabolic process"/>
    <property type="evidence" value="ECO:0007669"/>
    <property type="project" value="InterPro"/>
</dbReference>
<feature type="domain" description="Sialate O-acetylesterase" evidence="2">
    <location>
        <begin position="110"/>
        <end position="248"/>
    </location>
</feature>
<dbReference type="SUPFAM" id="SSF49785">
    <property type="entry name" value="Galactose-binding domain-like"/>
    <property type="match status" value="1"/>
</dbReference>
<dbReference type="Gene3D" id="3.40.50.1110">
    <property type="entry name" value="SGNH hydrolase"/>
    <property type="match status" value="2"/>
</dbReference>
<dbReference type="GO" id="GO:0004553">
    <property type="term" value="F:hydrolase activity, hydrolyzing O-glycosyl compounds"/>
    <property type="evidence" value="ECO:0007669"/>
    <property type="project" value="InterPro"/>
</dbReference>
<dbReference type="InterPro" id="IPR013783">
    <property type="entry name" value="Ig-like_fold"/>
</dbReference>
<feature type="domain" description="Sialate O-acetylesterase" evidence="2">
    <location>
        <begin position="443"/>
        <end position="533"/>
    </location>
</feature>
<proteinExistence type="predicted"/>
<evidence type="ECO:0000259" key="2">
    <source>
        <dbReference type="Pfam" id="PF03629"/>
    </source>
</evidence>
<dbReference type="PANTHER" id="PTHR22901:SF0">
    <property type="entry name" value="SIALATE O-ACETYLESTERASE"/>
    <property type="match status" value="1"/>
</dbReference>
<reference evidence="3" key="1">
    <citation type="submission" date="2019-03" db="EMBL/GenBank/DDBJ databases">
        <title>Single cell metagenomics reveals metabolic interactions within the superorganism composed of flagellate Streblomastix strix and complex community of Bacteroidetes bacteria on its surface.</title>
        <authorList>
            <person name="Treitli S.C."/>
            <person name="Kolisko M."/>
            <person name="Husnik F."/>
            <person name="Keeling P."/>
            <person name="Hampl V."/>
        </authorList>
    </citation>
    <scope>NUCLEOTIDE SEQUENCE</scope>
    <source>
        <strain evidence="3">STM</strain>
    </source>
</reference>
<evidence type="ECO:0000256" key="1">
    <source>
        <dbReference type="ARBA" id="ARBA00022801"/>
    </source>
</evidence>
<accession>A0A5J4S9G6</accession>
<dbReference type="EMBL" id="SNRY01000311">
    <property type="protein sequence ID" value="KAA6342687.1"/>
    <property type="molecule type" value="Genomic_DNA"/>
</dbReference>
<dbReference type="SUPFAM" id="SSF52266">
    <property type="entry name" value="SGNH hydrolase"/>
    <property type="match status" value="1"/>
</dbReference>